<organism evidence="2 3">
    <name type="scientific">Caenorhabditis nigoni</name>
    <dbReference type="NCBI Taxonomy" id="1611254"/>
    <lineage>
        <taxon>Eukaryota</taxon>
        <taxon>Metazoa</taxon>
        <taxon>Ecdysozoa</taxon>
        <taxon>Nematoda</taxon>
        <taxon>Chromadorea</taxon>
        <taxon>Rhabditida</taxon>
        <taxon>Rhabditina</taxon>
        <taxon>Rhabditomorpha</taxon>
        <taxon>Rhabditoidea</taxon>
        <taxon>Rhabditidae</taxon>
        <taxon>Peloderinae</taxon>
        <taxon>Caenorhabditis</taxon>
    </lineage>
</organism>
<feature type="transmembrane region" description="Helical" evidence="1">
    <location>
        <begin position="115"/>
        <end position="136"/>
    </location>
</feature>
<name>A0A2G5U405_9PELO</name>
<proteinExistence type="predicted"/>
<keyword evidence="1" id="KW-0812">Transmembrane</keyword>
<keyword evidence="1" id="KW-1133">Transmembrane helix</keyword>
<keyword evidence="1" id="KW-0472">Membrane</keyword>
<evidence type="ECO:0000313" key="2">
    <source>
        <dbReference type="EMBL" id="PIC34259.1"/>
    </source>
</evidence>
<dbReference type="AlphaFoldDB" id="A0A2G5U405"/>
<reference evidence="3" key="1">
    <citation type="submission" date="2017-10" db="EMBL/GenBank/DDBJ databases">
        <title>Rapid genome shrinkage in a self-fertile nematode reveals novel sperm competition proteins.</title>
        <authorList>
            <person name="Yin D."/>
            <person name="Schwarz E.M."/>
            <person name="Thomas C.G."/>
            <person name="Felde R.L."/>
            <person name="Korf I.F."/>
            <person name="Cutter A.D."/>
            <person name="Schartner C.M."/>
            <person name="Ralston E.J."/>
            <person name="Meyer B.J."/>
            <person name="Haag E.S."/>
        </authorList>
    </citation>
    <scope>NUCLEOTIDE SEQUENCE [LARGE SCALE GENOMIC DNA]</scope>
    <source>
        <strain evidence="3">JU1422</strain>
    </source>
</reference>
<accession>A0A2G5U405</accession>
<feature type="transmembrane region" description="Helical" evidence="1">
    <location>
        <begin position="148"/>
        <end position="167"/>
    </location>
</feature>
<feature type="transmembrane region" description="Helical" evidence="1">
    <location>
        <begin position="263"/>
        <end position="287"/>
    </location>
</feature>
<feature type="transmembrane region" description="Helical" evidence="1">
    <location>
        <begin position="47"/>
        <end position="71"/>
    </location>
</feature>
<evidence type="ECO:0000256" key="1">
    <source>
        <dbReference type="SAM" id="Phobius"/>
    </source>
</evidence>
<sequence length="387" mass="44240">MGKNRLITTTEMSTFDWEKIWFSDETITEARETLVEALYIALSPGSFPSACVFAFDCFLTIVHFIVSSYILDDFTTTFLGTVYFPTTILKVAYIIDCFSSAQWILDVTEILNQIFNMTIILSCIAYNFMCLFVAQYRKNIPLPVCRTVFAPILLFCSFLVVAPKLVMDRYVDNCFQFTTQLFGSLFLIAQISWNLYTFVCKKIDRVAEKTEMKSADDVTSANDVIRNANGRLVWASWFSLIIVVLAIPQIVDYYVPLTTSWIPYHFLVQSLVQLNALLLSVTIFLILPTYRSVIFGKCVNYNRIIKVEEIKIEKESENPEKVSKKELEKEAGAMANHQSVPSGSTNFSIPHFRHVAIPRIRIPVIPPMMAHPNGQIRIFVAPPQKRY</sequence>
<protein>
    <submittedName>
        <fullName evidence="2">Uncharacterized protein</fullName>
    </submittedName>
</protein>
<dbReference type="Proteomes" id="UP000230233">
    <property type="component" value="Chromosome IV"/>
</dbReference>
<gene>
    <name evidence="2" type="primary">Cni-C29F4.3</name>
    <name evidence="2" type="synonym">Cnig_chr_IV.g13968</name>
    <name evidence="2" type="ORF">B9Z55_013968</name>
</gene>
<dbReference type="OrthoDB" id="5810621at2759"/>
<keyword evidence="3" id="KW-1185">Reference proteome</keyword>
<comment type="caution">
    <text evidence="2">The sequence shown here is derived from an EMBL/GenBank/DDBJ whole genome shotgun (WGS) entry which is preliminary data.</text>
</comment>
<dbReference type="EMBL" id="PDUG01000004">
    <property type="protein sequence ID" value="PIC34259.1"/>
    <property type="molecule type" value="Genomic_DNA"/>
</dbReference>
<feature type="transmembrane region" description="Helical" evidence="1">
    <location>
        <begin position="232"/>
        <end position="251"/>
    </location>
</feature>
<feature type="transmembrane region" description="Helical" evidence="1">
    <location>
        <begin position="78"/>
        <end position="95"/>
    </location>
</feature>
<feature type="transmembrane region" description="Helical" evidence="1">
    <location>
        <begin position="179"/>
        <end position="199"/>
    </location>
</feature>
<evidence type="ECO:0000313" key="3">
    <source>
        <dbReference type="Proteomes" id="UP000230233"/>
    </source>
</evidence>